<dbReference type="InterPro" id="IPR054236">
    <property type="entry name" value="DUF6963"/>
</dbReference>
<dbReference type="Proteomes" id="UP000290849">
    <property type="component" value="Unassembled WGS sequence"/>
</dbReference>
<feature type="domain" description="DUF6963" evidence="1">
    <location>
        <begin position="3"/>
        <end position="193"/>
    </location>
</feature>
<reference evidence="3 4" key="1">
    <citation type="journal article" date="2017" name="Int. J. Syst. Evol. Microbiol.">
        <title>Achromobacter aloeverae sp. nov., isolated from the root of Aloe vera (L.) Burm.f.</title>
        <authorList>
            <person name="Kuncharoen N."/>
            <person name="Muramatsu Y."/>
            <person name="Shibata C."/>
            <person name="Kamakura Y."/>
            <person name="Nakagawa Y."/>
            <person name="Tanasupawat S."/>
        </authorList>
    </citation>
    <scope>NUCLEOTIDE SEQUENCE [LARGE SCALE GENOMIC DNA]</scope>
    <source>
        <strain evidence="3 4">AVA-1</strain>
    </source>
</reference>
<dbReference type="Pfam" id="PF22288">
    <property type="entry name" value="DUF6963"/>
    <property type="match status" value="1"/>
</dbReference>
<feature type="domain" description="DUF7259" evidence="2">
    <location>
        <begin position="205"/>
        <end position="277"/>
    </location>
</feature>
<evidence type="ECO:0000259" key="1">
    <source>
        <dbReference type="Pfam" id="PF22288"/>
    </source>
</evidence>
<protein>
    <submittedName>
        <fullName evidence="3">Uncharacterized protein</fullName>
    </submittedName>
</protein>
<evidence type="ECO:0000259" key="2">
    <source>
        <dbReference type="Pfam" id="PF23920"/>
    </source>
</evidence>
<sequence length="293" mass="30419">MHDAVLGAELLGRGAIGGFAVMAVLDATGALQYRVTQRGGVCALEMPASWQSARVAAIISSGPDRPEPLTQFLAGAGGVGLVTGHRLPNTQGEDGTALNRAALDRLAEGQAPQQAVDAVLQAHAEWDAGLVAIDAQGRLGMANSARARRRDDLGEFRRATAGASLGLLHNSIYARGDLAAQLGELAWSRLRGLAPRSCFLVLVDAVPLVSASRDCVHVDAQGTIVALETANPRLAGLDRVSTAVYLGADVRRDGVLVGAAATELYVRIRAGAACPVALPAQNRLLARMNDVEA</sequence>
<dbReference type="InterPro" id="IPR055683">
    <property type="entry name" value="DUF7259"/>
</dbReference>
<name>A0A4Q1HG12_9BURK</name>
<evidence type="ECO:0000313" key="4">
    <source>
        <dbReference type="Proteomes" id="UP000290849"/>
    </source>
</evidence>
<dbReference type="Pfam" id="PF23920">
    <property type="entry name" value="DUF7259"/>
    <property type="match status" value="1"/>
</dbReference>
<comment type="caution">
    <text evidence="3">The sequence shown here is derived from an EMBL/GenBank/DDBJ whole genome shotgun (WGS) entry which is preliminary data.</text>
</comment>
<proteinExistence type="predicted"/>
<dbReference type="EMBL" id="PYAL01000006">
    <property type="protein sequence ID" value="RXN85990.1"/>
    <property type="molecule type" value="Genomic_DNA"/>
</dbReference>
<gene>
    <name evidence="3" type="ORF">C7R54_19725</name>
</gene>
<evidence type="ECO:0000313" key="3">
    <source>
        <dbReference type="EMBL" id="RXN85990.1"/>
    </source>
</evidence>
<organism evidence="3 4">
    <name type="scientific">Achromobacter aloeverae</name>
    <dbReference type="NCBI Taxonomy" id="1750518"/>
    <lineage>
        <taxon>Bacteria</taxon>
        <taxon>Pseudomonadati</taxon>
        <taxon>Pseudomonadota</taxon>
        <taxon>Betaproteobacteria</taxon>
        <taxon>Burkholderiales</taxon>
        <taxon>Alcaligenaceae</taxon>
        <taxon>Achromobacter</taxon>
    </lineage>
</organism>
<keyword evidence="4" id="KW-1185">Reference proteome</keyword>
<accession>A0A4Q1HG12</accession>
<dbReference type="AlphaFoldDB" id="A0A4Q1HG12"/>